<evidence type="ECO:0000313" key="13">
    <source>
        <dbReference type="Proteomes" id="UP000245884"/>
    </source>
</evidence>
<keyword evidence="4 11" id="KW-0138">CF(0)</keyword>
<reference evidence="12 13" key="1">
    <citation type="journal article" date="2018" name="Mol. Biol. Evol.">
        <title>Broad Genomic Sampling Reveals a Smut Pathogenic Ancestry of the Fungal Clade Ustilaginomycotina.</title>
        <authorList>
            <person name="Kijpornyongpan T."/>
            <person name="Mondo S.J."/>
            <person name="Barry K."/>
            <person name="Sandor L."/>
            <person name="Lee J."/>
            <person name="Lipzen A."/>
            <person name="Pangilinan J."/>
            <person name="LaButti K."/>
            <person name="Hainaut M."/>
            <person name="Henrissat B."/>
            <person name="Grigoriev I.V."/>
            <person name="Spatafora J.W."/>
            <person name="Aime M.C."/>
        </authorList>
    </citation>
    <scope>NUCLEOTIDE SEQUENCE [LARGE SCALE GENOMIC DNA]</scope>
    <source>
        <strain evidence="12 13">MCA 5214</strain>
    </source>
</reference>
<evidence type="ECO:0000256" key="3">
    <source>
        <dbReference type="ARBA" id="ARBA00022448"/>
    </source>
</evidence>
<dbReference type="RefSeq" id="XP_025365355.1">
    <property type="nucleotide sequence ID" value="XM_025505195.1"/>
</dbReference>
<dbReference type="Proteomes" id="UP000245884">
    <property type="component" value="Unassembled WGS sequence"/>
</dbReference>
<dbReference type="STRING" id="1569628.A0A316V3H2"/>
<dbReference type="AlphaFoldDB" id="A0A316V3H2"/>
<evidence type="ECO:0000256" key="4">
    <source>
        <dbReference type="ARBA" id="ARBA00022547"/>
    </source>
</evidence>
<keyword evidence="5 11" id="KW-0375">Hydrogen ion transport</keyword>
<protein>
    <recommendedName>
        <fullName evidence="11">ATP synthase F(0) complex subunit e, mitochondrial</fullName>
    </recommendedName>
</protein>
<dbReference type="GO" id="GO:0045259">
    <property type="term" value="C:proton-transporting ATP synthase complex"/>
    <property type="evidence" value="ECO:0007669"/>
    <property type="project" value="UniProtKB-UniRule"/>
</dbReference>
<keyword evidence="9" id="KW-0472">Membrane</keyword>
<evidence type="ECO:0000256" key="10">
    <source>
        <dbReference type="ARBA" id="ARBA00023310"/>
    </source>
</evidence>
<evidence type="ECO:0000256" key="6">
    <source>
        <dbReference type="ARBA" id="ARBA00022792"/>
    </source>
</evidence>
<organism evidence="12 13">
    <name type="scientific">Jaminaea rosea</name>
    <dbReference type="NCBI Taxonomy" id="1569628"/>
    <lineage>
        <taxon>Eukaryota</taxon>
        <taxon>Fungi</taxon>
        <taxon>Dikarya</taxon>
        <taxon>Basidiomycota</taxon>
        <taxon>Ustilaginomycotina</taxon>
        <taxon>Exobasidiomycetes</taxon>
        <taxon>Microstromatales</taxon>
        <taxon>Microstromatales incertae sedis</taxon>
        <taxon>Jaminaea</taxon>
    </lineage>
</organism>
<gene>
    <name evidence="12" type="ORF">BDZ90DRAFT_229741</name>
</gene>
<dbReference type="GO" id="GO:0015078">
    <property type="term" value="F:proton transmembrane transporter activity"/>
    <property type="evidence" value="ECO:0007669"/>
    <property type="project" value="InterPro"/>
</dbReference>
<dbReference type="GO" id="GO:0005743">
    <property type="term" value="C:mitochondrial inner membrane"/>
    <property type="evidence" value="ECO:0007669"/>
    <property type="project" value="UniProtKB-SubCell"/>
</dbReference>
<keyword evidence="3 11" id="KW-0813">Transport</keyword>
<evidence type="ECO:0000256" key="1">
    <source>
        <dbReference type="ARBA" id="ARBA00004273"/>
    </source>
</evidence>
<comment type="subunit">
    <text evidence="11">F-type ATPases have 2 components, CF(1) - the catalytic core - and CF(0) - the membrane proton channel. CF(1) and CF(0) have multiple subunits.</text>
</comment>
<keyword evidence="13" id="KW-1185">Reference proteome</keyword>
<dbReference type="OrthoDB" id="2125027at2759"/>
<evidence type="ECO:0000313" key="12">
    <source>
        <dbReference type="EMBL" id="PWN30743.1"/>
    </source>
</evidence>
<name>A0A316V3H2_9BASI</name>
<dbReference type="Pfam" id="PF05680">
    <property type="entry name" value="ATP-synt_E"/>
    <property type="match status" value="1"/>
</dbReference>
<evidence type="ECO:0000256" key="9">
    <source>
        <dbReference type="ARBA" id="ARBA00023136"/>
    </source>
</evidence>
<keyword evidence="7 11" id="KW-0406">Ion transport</keyword>
<accession>A0A316V3H2</accession>
<comment type="similarity">
    <text evidence="2 11">Belongs to the ATPase e subunit family.</text>
</comment>
<keyword evidence="8 11" id="KW-0496">Mitochondrion</keyword>
<evidence type="ECO:0000256" key="5">
    <source>
        <dbReference type="ARBA" id="ARBA00022781"/>
    </source>
</evidence>
<proteinExistence type="inferred from homology"/>
<sequence length="91" mass="10228">MTASPVVNVVRYSALLGGIGYGIVRRRSLQAREDKRFEAAEWKRQEDLINRAKEAYKESLRVKVAAKESGVVSDPDSPNFDLEKFLGSLDK</sequence>
<comment type="function">
    <text evidence="11">Subunit e, of the mitochondrial membrane ATP synthase complex (F(1)F(0) ATP synthase or Complex V) that produces ATP from ADP in the presence of a proton gradient across the membrane which is generated by electron transport complexes of the respiratory chain. ATP synthase complex consist of a soluble F(1) head domain - the catalytic core - and a membrane F(1) domain - the membrane proton channel. These two domains are linked by a central stalk rotating inside the F(1) region and a stationary peripheral stalk. During catalysis, ATP synthesis in the catalytic domain of F(1) is coupled via a rotary mechanism of the central stalk subunits to proton translocation. In vivo, can only synthesize ATP although its ATP hydrolase activity can be activated artificially in vitro. Part of the complex F(0) domain.</text>
</comment>
<evidence type="ECO:0000256" key="2">
    <source>
        <dbReference type="ARBA" id="ARBA00007333"/>
    </source>
</evidence>
<keyword evidence="6 11" id="KW-0999">Mitochondrion inner membrane</keyword>
<evidence type="ECO:0000256" key="11">
    <source>
        <dbReference type="RuleBase" id="RU367005"/>
    </source>
</evidence>
<keyword evidence="10 11" id="KW-0066">ATP synthesis</keyword>
<evidence type="ECO:0000256" key="8">
    <source>
        <dbReference type="ARBA" id="ARBA00023128"/>
    </source>
</evidence>
<dbReference type="GO" id="GO:0015986">
    <property type="term" value="P:proton motive force-driven ATP synthesis"/>
    <property type="evidence" value="ECO:0007669"/>
    <property type="project" value="InterPro"/>
</dbReference>
<dbReference type="InterPro" id="IPR008386">
    <property type="entry name" value="ATP_synth_F0_esu_mt"/>
</dbReference>
<evidence type="ECO:0000256" key="7">
    <source>
        <dbReference type="ARBA" id="ARBA00023065"/>
    </source>
</evidence>
<dbReference type="GeneID" id="37027018"/>
<dbReference type="EMBL" id="KZ819662">
    <property type="protein sequence ID" value="PWN30743.1"/>
    <property type="molecule type" value="Genomic_DNA"/>
</dbReference>
<comment type="subcellular location">
    <subcellularLocation>
        <location evidence="1 11">Mitochondrion inner membrane</location>
    </subcellularLocation>
</comment>